<dbReference type="EMBL" id="QUMU01000010">
    <property type="protein sequence ID" value="REG27345.1"/>
    <property type="molecule type" value="Genomic_DNA"/>
</dbReference>
<name>A0ABX9JUQ8_9BACT</name>
<protein>
    <submittedName>
        <fullName evidence="1">Uncharacterized protein DUF2381</fullName>
    </submittedName>
</protein>
<sequence>MRHPLLFRFPLLLVLVASEARPQVCAPTERTLILSEHPRSEAPKVYVGGQTATVLRLEKDCDPERTSMLGWKGHFEPLLCRDRFVLLYPLRDLTPSDRFLLQVTLTDGTELPFIVTAHQQAYSNRQVDQQVNVFENREGYDAVLSSLYRALERERGLREENERHRKEENSIDHAYATLLANGAVKRTPFRKKQTIVLKDGDVDMTVKLFSGKGKAAAVVQLTNDSNANAPWRLGEVRLTSDLTSRTNRPFALRMNRSELVPGASGTVAVVVDQSAFESDQGLTDLTLEILRSDGYQQVVILMDHQLIRE</sequence>
<dbReference type="RefSeq" id="WP_053067469.1">
    <property type="nucleotide sequence ID" value="NZ_CP011509.1"/>
</dbReference>
<dbReference type="InterPro" id="IPR011754">
    <property type="entry name" value="Mxa_paralog_2268"/>
</dbReference>
<organism evidence="1 2">
    <name type="scientific">Archangium gephyra</name>
    <dbReference type="NCBI Taxonomy" id="48"/>
    <lineage>
        <taxon>Bacteria</taxon>
        <taxon>Pseudomonadati</taxon>
        <taxon>Myxococcota</taxon>
        <taxon>Myxococcia</taxon>
        <taxon>Myxococcales</taxon>
        <taxon>Cystobacterineae</taxon>
        <taxon>Archangiaceae</taxon>
        <taxon>Archangium</taxon>
    </lineage>
</organism>
<proteinExistence type="predicted"/>
<dbReference type="Pfam" id="PF09544">
    <property type="entry name" value="DUF2381"/>
    <property type="match status" value="1"/>
</dbReference>
<comment type="caution">
    <text evidence="1">The sequence shown here is derived from an EMBL/GenBank/DDBJ whole genome shotgun (WGS) entry which is preliminary data.</text>
</comment>
<keyword evidence="2" id="KW-1185">Reference proteome</keyword>
<evidence type="ECO:0000313" key="1">
    <source>
        <dbReference type="EMBL" id="REG27345.1"/>
    </source>
</evidence>
<evidence type="ECO:0000313" key="2">
    <source>
        <dbReference type="Proteomes" id="UP000256345"/>
    </source>
</evidence>
<gene>
    <name evidence="1" type="ORF">ATI61_110352</name>
</gene>
<reference evidence="1 2" key="1">
    <citation type="submission" date="2018-08" db="EMBL/GenBank/DDBJ databases">
        <title>Genomic Encyclopedia of Archaeal and Bacterial Type Strains, Phase II (KMG-II): from individual species to whole genera.</title>
        <authorList>
            <person name="Goeker M."/>
        </authorList>
    </citation>
    <scope>NUCLEOTIDE SEQUENCE [LARGE SCALE GENOMIC DNA]</scope>
    <source>
        <strain evidence="1 2">DSM 2261</strain>
    </source>
</reference>
<dbReference type="Proteomes" id="UP000256345">
    <property type="component" value="Unassembled WGS sequence"/>
</dbReference>
<accession>A0ABX9JUQ8</accession>